<sequence length="174" mass="19891">MNATGTITIDDFGELYGKYGPMVLRRCRFLLKDEERALDCMQDTFVRIIERRERLSGVCSSLFYTVATSVCMNRIRSDRLRRGPQIENLLHEIEDSKSARHEEIVDTAALLDQIFEDTKDDTRTMAVLHYVDGLTLEETAEEMRMSVSGVRKRLAVLRKKALRDAGTLQQGASK</sequence>
<dbReference type="GO" id="GO:0016987">
    <property type="term" value="F:sigma factor activity"/>
    <property type="evidence" value="ECO:0007669"/>
    <property type="project" value="UniProtKB-KW"/>
</dbReference>
<dbReference type="Proteomes" id="UP001198163">
    <property type="component" value="Unassembled WGS sequence"/>
</dbReference>
<evidence type="ECO:0000313" key="8">
    <source>
        <dbReference type="Proteomes" id="UP001198163"/>
    </source>
</evidence>
<keyword evidence="4" id="KW-0238">DNA-binding</keyword>
<dbReference type="GO" id="GO:0003677">
    <property type="term" value="F:DNA binding"/>
    <property type="evidence" value="ECO:0007669"/>
    <property type="project" value="UniProtKB-KW"/>
</dbReference>
<protein>
    <submittedName>
        <fullName evidence="7">Sigma-70 family RNA polymerase sigma factor</fullName>
    </submittedName>
</protein>
<evidence type="ECO:0000256" key="4">
    <source>
        <dbReference type="ARBA" id="ARBA00023125"/>
    </source>
</evidence>
<name>A0AAE3EKP2_9SPIR</name>
<evidence type="ECO:0000256" key="5">
    <source>
        <dbReference type="ARBA" id="ARBA00023163"/>
    </source>
</evidence>
<comment type="similarity">
    <text evidence="1">Belongs to the sigma-70 factor family. ECF subfamily.</text>
</comment>
<reference evidence="7" key="1">
    <citation type="submission" date="2021-08" db="EMBL/GenBank/DDBJ databases">
        <title>Comparative analyses of Brucepasteria parasyntrophica and Teretinema zuelzerae.</title>
        <authorList>
            <person name="Song Y."/>
            <person name="Brune A."/>
        </authorList>
    </citation>
    <scope>NUCLEOTIDE SEQUENCE</scope>
    <source>
        <strain evidence="7">DSM 1903</strain>
    </source>
</reference>
<dbReference type="InterPro" id="IPR036388">
    <property type="entry name" value="WH-like_DNA-bd_sf"/>
</dbReference>
<evidence type="ECO:0000256" key="2">
    <source>
        <dbReference type="ARBA" id="ARBA00023015"/>
    </source>
</evidence>
<dbReference type="Gene3D" id="1.10.10.10">
    <property type="entry name" value="Winged helix-like DNA-binding domain superfamily/Winged helix DNA-binding domain"/>
    <property type="match status" value="1"/>
</dbReference>
<dbReference type="PANTHER" id="PTHR43133">
    <property type="entry name" value="RNA POLYMERASE ECF-TYPE SIGMA FACTO"/>
    <property type="match status" value="1"/>
</dbReference>
<dbReference type="PANTHER" id="PTHR43133:SF8">
    <property type="entry name" value="RNA POLYMERASE SIGMA FACTOR HI_1459-RELATED"/>
    <property type="match status" value="1"/>
</dbReference>
<dbReference type="InterPro" id="IPR013324">
    <property type="entry name" value="RNA_pol_sigma_r3/r4-like"/>
</dbReference>
<organism evidence="7 8">
    <name type="scientific">Teretinema zuelzerae</name>
    <dbReference type="NCBI Taxonomy" id="156"/>
    <lineage>
        <taxon>Bacteria</taxon>
        <taxon>Pseudomonadati</taxon>
        <taxon>Spirochaetota</taxon>
        <taxon>Spirochaetia</taxon>
        <taxon>Spirochaetales</taxon>
        <taxon>Treponemataceae</taxon>
        <taxon>Teretinema</taxon>
    </lineage>
</organism>
<keyword evidence="2" id="KW-0805">Transcription regulation</keyword>
<dbReference type="NCBIfam" id="TIGR02937">
    <property type="entry name" value="sigma70-ECF"/>
    <property type="match status" value="1"/>
</dbReference>
<dbReference type="InterPro" id="IPR053812">
    <property type="entry name" value="HTH_Sigma70_ECF-like"/>
</dbReference>
<dbReference type="Gene3D" id="1.10.1740.10">
    <property type="match status" value="1"/>
</dbReference>
<evidence type="ECO:0000256" key="3">
    <source>
        <dbReference type="ARBA" id="ARBA00023082"/>
    </source>
</evidence>
<dbReference type="InterPro" id="IPR039425">
    <property type="entry name" value="RNA_pol_sigma-70-like"/>
</dbReference>
<dbReference type="InterPro" id="IPR013325">
    <property type="entry name" value="RNA_pol_sigma_r2"/>
</dbReference>
<dbReference type="SUPFAM" id="SSF88659">
    <property type="entry name" value="Sigma3 and sigma4 domains of RNA polymerase sigma factors"/>
    <property type="match status" value="1"/>
</dbReference>
<dbReference type="EMBL" id="JAINWA010000003">
    <property type="protein sequence ID" value="MCD1655264.1"/>
    <property type="molecule type" value="Genomic_DNA"/>
</dbReference>
<dbReference type="Pfam" id="PF07638">
    <property type="entry name" value="Sigma70_ECF"/>
    <property type="match status" value="1"/>
</dbReference>
<evidence type="ECO:0000259" key="6">
    <source>
        <dbReference type="Pfam" id="PF07638"/>
    </source>
</evidence>
<keyword evidence="3" id="KW-0731">Sigma factor</keyword>
<comment type="caution">
    <text evidence="7">The sequence shown here is derived from an EMBL/GenBank/DDBJ whole genome shotgun (WGS) entry which is preliminary data.</text>
</comment>
<gene>
    <name evidence="7" type="ORF">K7J14_11230</name>
</gene>
<dbReference type="RefSeq" id="WP_230756189.1">
    <property type="nucleotide sequence ID" value="NZ_JAINWA010000003.1"/>
</dbReference>
<dbReference type="SUPFAM" id="SSF88946">
    <property type="entry name" value="Sigma2 domain of RNA polymerase sigma factors"/>
    <property type="match status" value="1"/>
</dbReference>
<keyword evidence="8" id="KW-1185">Reference proteome</keyword>
<keyword evidence="5" id="KW-0804">Transcription</keyword>
<feature type="domain" description="RNA polymerase sigma-70 ECF-like HTH" evidence="6">
    <location>
        <begin position="41"/>
        <end position="162"/>
    </location>
</feature>
<dbReference type="AlphaFoldDB" id="A0AAE3EKP2"/>
<proteinExistence type="inferred from homology"/>
<dbReference type="InterPro" id="IPR014284">
    <property type="entry name" value="RNA_pol_sigma-70_dom"/>
</dbReference>
<evidence type="ECO:0000313" key="7">
    <source>
        <dbReference type="EMBL" id="MCD1655264.1"/>
    </source>
</evidence>
<dbReference type="GO" id="GO:0006352">
    <property type="term" value="P:DNA-templated transcription initiation"/>
    <property type="evidence" value="ECO:0007669"/>
    <property type="project" value="InterPro"/>
</dbReference>
<evidence type="ECO:0000256" key="1">
    <source>
        <dbReference type="ARBA" id="ARBA00010641"/>
    </source>
</evidence>
<accession>A0AAE3EKP2</accession>